<dbReference type="OrthoDB" id="89044at2"/>
<dbReference type="InterPro" id="IPR035901">
    <property type="entry name" value="GIY-YIG_endonuc_sf"/>
</dbReference>
<name>H8Z5E1_9GAMM</name>
<accession>H8Z5E1</accession>
<protein>
    <recommendedName>
        <fullName evidence="3">GIY-YIG domain-containing protein</fullName>
    </recommendedName>
</protein>
<keyword evidence="2" id="KW-1185">Reference proteome</keyword>
<reference evidence="1 2" key="2">
    <citation type="submission" date="2011-11" db="EMBL/GenBank/DDBJ databases">
        <authorList>
            <consortium name="US DOE Joint Genome Institute"/>
            <person name="Lucas S."/>
            <person name="Han J."/>
            <person name="Lapidus A."/>
            <person name="Cheng J.-F."/>
            <person name="Goodwin L."/>
            <person name="Pitluck S."/>
            <person name="Peters L."/>
            <person name="Ovchinnikova G."/>
            <person name="Zhang X."/>
            <person name="Detter J.C."/>
            <person name="Han C."/>
            <person name="Tapia R."/>
            <person name="Land M."/>
            <person name="Hauser L."/>
            <person name="Kyrpides N."/>
            <person name="Ivanova N."/>
            <person name="Pagani I."/>
            <person name="Vogl K."/>
            <person name="Liu Z."/>
            <person name="Overmann J."/>
            <person name="Frigaard N.-U."/>
            <person name="Bryant D."/>
            <person name="Woyke T."/>
        </authorList>
    </citation>
    <scope>NUCLEOTIDE SEQUENCE [LARGE SCALE GENOMIC DNA]</scope>
    <source>
        <strain evidence="1 2">970</strain>
    </source>
</reference>
<dbReference type="AlphaFoldDB" id="H8Z5E1"/>
<dbReference type="EMBL" id="JH603170">
    <property type="protein sequence ID" value="EIC19487.1"/>
    <property type="molecule type" value="Genomic_DNA"/>
</dbReference>
<dbReference type="eggNOG" id="ENOG502Z9J4">
    <property type="taxonomic scope" value="Bacteria"/>
</dbReference>
<dbReference type="SUPFAM" id="SSF82771">
    <property type="entry name" value="GIY-YIG endonuclease"/>
    <property type="match status" value="1"/>
</dbReference>
<dbReference type="STRING" id="631362.Thi970DRAFT_03064"/>
<dbReference type="Gene3D" id="3.40.1440.10">
    <property type="entry name" value="GIY-YIG endonuclease"/>
    <property type="match status" value="1"/>
</dbReference>
<dbReference type="CDD" id="cd10446">
    <property type="entry name" value="GIY-YIG_unchar_1"/>
    <property type="match status" value="1"/>
</dbReference>
<dbReference type="HOGENOM" id="CLU_061953_0_0_6"/>
<dbReference type="Proteomes" id="UP000002964">
    <property type="component" value="Unassembled WGS sequence"/>
</dbReference>
<organism evidence="1 2">
    <name type="scientific">Thiorhodovibrio frisius</name>
    <dbReference type="NCBI Taxonomy" id="631362"/>
    <lineage>
        <taxon>Bacteria</taxon>
        <taxon>Pseudomonadati</taxon>
        <taxon>Pseudomonadota</taxon>
        <taxon>Gammaproteobacteria</taxon>
        <taxon>Chromatiales</taxon>
        <taxon>Chromatiaceae</taxon>
        <taxon>Thiorhodovibrio</taxon>
    </lineage>
</organism>
<sequence length="266" mass="31438">MDAKKILSFRHWDDCKIHLASWNGDKNPLDVFLSDRVEWQGWNEYRGKKNVFNRTYIFSLIEFYHEPNAWLFGGFFRVVNRHEDWYEIELCSDCEELIGRLKLSFERPGRARVLKDSYLSGMSLLEILREPYNGEPFCGYEKIDHEFSSVELIMRENRPDWKAALENVKGVYLITDKHTGKRYVGSAYGASGIWSRWSCYIGTGHGWNDEMTKLIQAKGIDYARSNFKFTLLEYRPMKTDDHVLIEREGFWKDVLLTRGQFGLNRN</sequence>
<proteinExistence type="predicted"/>
<dbReference type="RefSeq" id="WP_009149835.1">
    <property type="nucleotide sequence ID" value="NZ_CP121471.1"/>
</dbReference>
<evidence type="ECO:0008006" key="3">
    <source>
        <dbReference type="Google" id="ProtNLM"/>
    </source>
</evidence>
<gene>
    <name evidence="1" type="ORF">Thi970DRAFT_03064</name>
</gene>
<evidence type="ECO:0000313" key="2">
    <source>
        <dbReference type="Proteomes" id="UP000002964"/>
    </source>
</evidence>
<reference evidence="2" key="1">
    <citation type="submission" date="2011-06" db="EMBL/GenBank/DDBJ databases">
        <authorList>
            <consortium name="US DOE Joint Genome Institute (JGI-PGF)"/>
            <person name="Lucas S."/>
            <person name="Han J."/>
            <person name="Lapidus A."/>
            <person name="Cheng J.-F."/>
            <person name="Goodwin L."/>
            <person name="Pitluck S."/>
            <person name="Peters L."/>
            <person name="Land M.L."/>
            <person name="Hauser L."/>
            <person name="Vogl K."/>
            <person name="Liu Z."/>
            <person name="Overmann J."/>
            <person name="Frigaard N.-U."/>
            <person name="Bryant D.A."/>
            <person name="Woyke T.J."/>
        </authorList>
    </citation>
    <scope>NUCLEOTIDE SEQUENCE [LARGE SCALE GENOMIC DNA]</scope>
    <source>
        <strain evidence="2">970</strain>
    </source>
</reference>
<evidence type="ECO:0000313" key="1">
    <source>
        <dbReference type="EMBL" id="EIC19487.1"/>
    </source>
</evidence>